<comment type="caution">
    <text evidence="1">The sequence shown here is derived from an EMBL/GenBank/DDBJ whole genome shotgun (WGS) entry which is preliminary data.</text>
</comment>
<dbReference type="Proteomes" id="UP000236343">
    <property type="component" value="Unassembled WGS sequence"/>
</dbReference>
<sequence>MMMTARQAVGNDIEGIDGNRAATDSDFLDGDMGGLLSLLGDLEALIESKIACVALGKAFFKYVLVPLQLAGPVASMILDKKPLLLKAFALKALLLKPELLIQPDLLFRSGLLFKPGLLPGMGDLELKKLLLAAVLAPKVIAGLKPMFGASLGNIPLLLIEKLVTLDPGQLLMLLSSLSGGGLDGLLGAMGTDELKAQGAEAASWESVCARGRQARRR</sequence>
<reference evidence="1 2" key="1">
    <citation type="journal article" date="2016" name="Nat. Commun.">
        <title>Local admixture of amplified and diversified secreted pathogenesis determinants shapes mosaic Toxoplasma gondii genomes.</title>
        <authorList>
            <person name="Lorenzi H."/>
            <person name="Khan A."/>
            <person name="Behnke M.S."/>
            <person name="Namasivayam S."/>
            <person name="Swapna L.S."/>
            <person name="Hadjithomas M."/>
            <person name="Karamycheva S."/>
            <person name="Pinney D."/>
            <person name="Brunk B.P."/>
            <person name="Ajioka J.W."/>
            <person name="Ajzenberg D."/>
            <person name="Boothroyd J.C."/>
            <person name="Boyle J.P."/>
            <person name="Darde M.L."/>
            <person name="Diaz-Miranda M.A."/>
            <person name="Dubey J.P."/>
            <person name="Fritz H.M."/>
            <person name="Gennari S.M."/>
            <person name="Gregory B.D."/>
            <person name="Kim K."/>
            <person name="Saeij J.P."/>
            <person name="Su C."/>
            <person name="White M.W."/>
            <person name="Zhu X.Q."/>
            <person name="Howe D.K."/>
            <person name="Rosenthal B.M."/>
            <person name="Grigg M.E."/>
            <person name="Parkinson J."/>
            <person name="Liu L."/>
            <person name="Kissinger J.C."/>
            <person name="Roos D.S."/>
            <person name="Sibley L.D."/>
        </authorList>
    </citation>
    <scope>NUCLEOTIDE SEQUENCE [LARGE SCALE GENOMIC DNA]</scope>
    <source>
        <strain evidence="1 2">COUG</strain>
    </source>
</reference>
<evidence type="ECO:0000313" key="1">
    <source>
        <dbReference type="EMBL" id="PIM03711.1"/>
    </source>
</evidence>
<protein>
    <submittedName>
        <fullName evidence="1">Uncharacterized protein</fullName>
    </submittedName>
</protein>
<dbReference type="EMBL" id="AGQR02000640">
    <property type="protein sequence ID" value="PIM03711.1"/>
    <property type="molecule type" value="Genomic_DNA"/>
</dbReference>
<proteinExistence type="predicted"/>
<organism evidence="1 2">
    <name type="scientific">Toxoplasma gondii COUG</name>
    <dbReference type="NCBI Taxonomy" id="1074873"/>
    <lineage>
        <taxon>Eukaryota</taxon>
        <taxon>Sar</taxon>
        <taxon>Alveolata</taxon>
        <taxon>Apicomplexa</taxon>
        <taxon>Conoidasida</taxon>
        <taxon>Coccidia</taxon>
        <taxon>Eucoccidiorida</taxon>
        <taxon>Eimeriorina</taxon>
        <taxon>Sarcocystidae</taxon>
        <taxon>Toxoplasma</taxon>
    </lineage>
</organism>
<dbReference type="AlphaFoldDB" id="A0A2G8Y8X5"/>
<gene>
    <name evidence="1" type="ORF">TGCOUG_211920</name>
</gene>
<evidence type="ECO:0000313" key="2">
    <source>
        <dbReference type="Proteomes" id="UP000236343"/>
    </source>
</evidence>
<accession>A0A2G8Y8X5</accession>
<name>A0A2G8Y8X5_TOXGO</name>
<dbReference type="VEuPathDB" id="ToxoDB:TGCOUG_211920"/>